<dbReference type="WBParaSite" id="SRDH1_97670.3">
    <property type="protein sequence ID" value="SRDH1_97670.3"/>
    <property type="gene ID" value="SRDH1_97670"/>
</dbReference>
<feature type="region of interest" description="Disordered" evidence="1">
    <location>
        <begin position="51"/>
        <end position="147"/>
    </location>
</feature>
<sequence length="207" mass="23772">MYSDKITIQIEFHNEQYKYTTYFCLFTSTMLNRFIVILVFVFVGIVTFDNVQGQRDPPRTNNTIRHTTNNYVGKLSHHNTVPAKTTPTPKKSQHSTTTARHHSWLKTTLSHHNTVPAKTTPTPKKSQHSTTTARSQHTNTTPSHTDKTVQENLISLLFSLISQIKTIESSENENLLKLATMLQRIFEQQSQVENRSPTKTPAKKIFY</sequence>
<evidence type="ECO:0000313" key="3">
    <source>
        <dbReference type="Proteomes" id="UP000050792"/>
    </source>
</evidence>
<evidence type="ECO:0000256" key="2">
    <source>
        <dbReference type="SAM" id="Phobius"/>
    </source>
</evidence>
<keyword evidence="2" id="KW-0812">Transmembrane</keyword>
<feature type="transmembrane region" description="Helical" evidence="2">
    <location>
        <begin position="21"/>
        <end position="48"/>
    </location>
</feature>
<accession>A0AA85GLM6</accession>
<feature type="compositionally biased region" description="Low complexity" evidence="1">
    <location>
        <begin position="59"/>
        <end position="70"/>
    </location>
</feature>
<name>A0AA85GLM6_9TREM</name>
<reference evidence="4" key="2">
    <citation type="submission" date="2023-11" db="UniProtKB">
        <authorList>
            <consortium name="WormBaseParasite"/>
        </authorList>
    </citation>
    <scope>IDENTIFICATION</scope>
</reference>
<organism evidence="3 4">
    <name type="scientific">Schistosoma rodhaini</name>
    <dbReference type="NCBI Taxonomy" id="6188"/>
    <lineage>
        <taxon>Eukaryota</taxon>
        <taxon>Metazoa</taxon>
        <taxon>Spiralia</taxon>
        <taxon>Lophotrochozoa</taxon>
        <taxon>Platyhelminthes</taxon>
        <taxon>Trematoda</taxon>
        <taxon>Digenea</taxon>
        <taxon>Strigeidida</taxon>
        <taxon>Schistosomatoidea</taxon>
        <taxon>Schistosomatidae</taxon>
        <taxon>Schistosoma</taxon>
    </lineage>
</organism>
<keyword evidence="3" id="KW-1185">Reference proteome</keyword>
<dbReference type="Proteomes" id="UP000050792">
    <property type="component" value="Unassembled WGS sequence"/>
</dbReference>
<evidence type="ECO:0000256" key="1">
    <source>
        <dbReference type="SAM" id="MobiDB-lite"/>
    </source>
</evidence>
<protein>
    <submittedName>
        <fullName evidence="4">Uncharacterized protein</fullName>
    </submittedName>
</protein>
<evidence type="ECO:0000313" key="4">
    <source>
        <dbReference type="WBParaSite" id="SRDH1_97670.3"/>
    </source>
</evidence>
<keyword evidence="2" id="KW-0472">Membrane</keyword>
<dbReference type="AlphaFoldDB" id="A0AA85GLM6"/>
<proteinExistence type="predicted"/>
<feature type="compositionally biased region" description="Polar residues" evidence="1">
    <location>
        <begin position="128"/>
        <end position="143"/>
    </location>
</feature>
<reference evidence="3" key="1">
    <citation type="submission" date="2022-06" db="EMBL/GenBank/DDBJ databases">
        <authorList>
            <person name="Berger JAMES D."/>
            <person name="Berger JAMES D."/>
        </authorList>
    </citation>
    <scope>NUCLEOTIDE SEQUENCE [LARGE SCALE GENOMIC DNA]</scope>
</reference>
<keyword evidence="2" id="KW-1133">Transmembrane helix</keyword>